<dbReference type="OrthoDB" id="6636929at2"/>
<reference evidence="2" key="1">
    <citation type="submission" date="2018-09" db="EMBL/GenBank/DDBJ databases">
        <authorList>
            <person name="Livingstone P.G."/>
            <person name="Whitworth D.E."/>
        </authorList>
    </citation>
    <scope>NUCLEOTIDE SEQUENCE [LARGE SCALE GENOMIC DNA]</scope>
    <source>
        <strain evidence="2">CA054A</strain>
    </source>
</reference>
<dbReference type="SUPFAM" id="SSF63829">
    <property type="entry name" value="Calcium-dependent phosphotriesterase"/>
    <property type="match status" value="1"/>
</dbReference>
<keyword evidence="2" id="KW-1185">Reference proteome</keyword>
<comment type="caution">
    <text evidence="1">The sequence shown here is derived from an EMBL/GenBank/DDBJ whole genome shotgun (WGS) entry which is preliminary data.</text>
</comment>
<proteinExistence type="predicted"/>
<dbReference type="RefSeq" id="WP_120541312.1">
    <property type="nucleotide sequence ID" value="NZ_RAVZ01000087.1"/>
</dbReference>
<evidence type="ECO:0000313" key="1">
    <source>
        <dbReference type="EMBL" id="RKG88090.1"/>
    </source>
</evidence>
<evidence type="ECO:0000313" key="2">
    <source>
        <dbReference type="Proteomes" id="UP000268094"/>
    </source>
</evidence>
<dbReference type="EMBL" id="RAVZ01000087">
    <property type="protein sequence ID" value="RKG88090.1"/>
    <property type="molecule type" value="Genomic_DNA"/>
</dbReference>
<accession>A0A3A8J8B8</accession>
<protein>
    <submittedName>
        <fullName evidence="1">Uncharacterized protein</fullName>
    </submittedName>
</protein>
<gene>
    <name evidence="1" type="ORF">D7V88_14935</name>
</gene>
<organism evidence="1 2">
    <name type="scientific">Corallococcus terminator</name>
    <dbReference type="NCBI Taxonomy" id="2316733"/>
    <lineage>
        <taxon>Bacteria</taxon>
        <taxon>Pseudomonadati</taxon>
        <taxon>Myxococcota</taxon>
        <taxon>Myxococcia</taxon>
        <taxon>Myxococcales</taxon>
        <taxon>Cystobacterineae</taxon>
        <taxon>Myxococcaceae</taxon>
        <taxon>Corallococcus</taxon>
    </lineage>
</organism>
<sequence length="316" mass="34975">MAPRKQPALRMKKTLQLAVPALVDAGETLAGRAVKARGVGPDNDLWLLAEGSEVLHYVDLSDVWERIPLPSALTDFHEVQPLPGNEVLLVSPRCRYRSTQPDRNARVYSREGTLVREMTLGDGIADVQTTADGQVWVSYFDEGIFGNYGWGRGDAASRPIGEDGLVRFDALGQRLSSDVKEALGLHAMADCYALNVASEQEIWFYSYTDFPLIRMRTGRAPTVWESPVRGAHAIVVSDTHVLFGGGYEDSCQLRLFTLHDRGVQRLGRVATVVLTDETGRAWQPTWLTGRGPWLHGAEGTRHFRVHLSELLAQAPT</sequence>
<dbReference type="Proteomes" id="UP000268094">
    <property type="component" value="Unassembled WGS sequence"/>
</dbReference>
<name>A0A3A8J8B8_9BACT</name>
<dbReference type="AlphaFoldDB" id="A0A3A8J8B8"/>